<sequence length="642" mass="72958">EERQEQVTVMRRGENSQSHNSHYLLGCWTGRESLPRQQTLEKAVQSSALLSMPQPARPSQTHKESRHFQILMAEEGAVFKMTSDLKAVISAILQGYGGGQQPVTDTSAELHRLCGCLEQLLQFDQKEQKSFLRPRKDYWDFLCTALWQQRGDMEPVHFVHSQEKLKTPLGKGRAFIRFCLAHGQLAESLQLCLLNPELTRKWYGPRSPLLCPELQEDILDSLYALNEVTFDLDLQRPDLDGAWPMFSESRCSNSNWTQGRRPRKIKDSPKEISPTYGDPTGGHPEEPHTRQASSLRDAPREDRLAGLPRSQQHKHQPLFLEKKKEDPRRLGPPQSMWELEGEELQQNQEKGAPRAGMCLENSTPSIQGQGKGTKGTLKEVIGTDTEGRGVLLSAEGQRTIDGTYEGEAERSHIHRLLASSPKEMIRDAVSGSRQGGKVPSIPREFWVLQGLETKEGSTTEKPQEQIGVTNATRREEQAEMALQDVVESLRHGLQKTKEQAQHQERLLKEQEGELKALQEQLNRCQEERARLQAELEHNQQEAERKGAMYEEELGGQRDLVRAMKRRVLELIQEKDNLWQKVQHLSSLAPGCCVVCNKIFGRLSRRYLCRLCGGLVCHACSVDFKKKECHCPPCSQRREAQVL</sequence>
<dbReference type="FunFam" id="1.20.58.900:FF:000015">
    <property type="entry name" value="RUN and FYVE domain containing 4"/>
    <property type="match status" value="1"/>
</dbReference>
<evidence type="ECO:0000256" key="2">
    <source>
        <dbReference type="ARBA" id="ARBA00004419"/>
    </source>
</evidence>
<evidence type="ECO:0000256" key="10">
    <source>
        <dbReference type="ARBA" id="ARBA00059075"/>
    </source>
</evidence>
<evidence type="ECO:0000256" key="13">
    <source>
        <dbReference type="SAM" id="MobiDB-lite"/>
    </source>
</evidence>
<comment type="caution">
    <text evidence="15">The sequence shown here is derived from an EMBL/GenBank/DDBJ whole genome shotgun (WGS) entry which is preliminary data.</text>
</comment>
<evidence type="ECO:0000256" key="5">
    <source>
        <dbReference type="ARBA" id="ARBA00022833"/>
    </source>
</evidence>
<feature type="non-terminal residue" evidence="15">
    <location>
        <position position="1"/>
    </location>
</feature>
<evidence type="ECO:0000256" key="12">
    <source>
        <dbReference type="SAM" id="Coils"/>
    </source>
</evidence>
<dbReference type="SUPFAM" id="SSF57903">
    <property type="entry name" value="FYVE/PHD zinc finger"/>
    <property type="match status" value="1"/>
</dbReference>
<dbReference type="SUPFAM" id="SSF140741">
    <property type="entry name" value="RUN domain-like"/>
    <property type="match status" value="1"/>
</dbReference>
<dbReference type="PANTHER" id="PTHR47732">
    <property type="entry name" value="RUN AND FYVE DOMAIN-CONTAINING PROTEIN 4"/>
    <property type="match status" value="1"/>
</dbReference>
<dbReference type="Proteomes" id="UP000308365">
    <property type="component" value="Unassembled WGS sequence"/>
</dbReference>
<evidence type="ECO:0000313" key="16">
    <source>
        <dbReference type="Proteomes" id="UP000308365"/>
    </source>
</evidence>
<keyword evidence="7 12" id="KW-0175">Coiled coil</keyword>
<gene>
    <name evidence="15" type="ORF">EI555_000781</name>
</gene>
<feature type="region of interest" description="Disordered" evidence="13">
    <location>
        <begin position="250"/>
        <end position="334"/>
    </location>
</feature>
<evidence type="ECO:0000256" key="8">
    <source>
        <dbReference type="ARBA" id="ARBA00023228"/>
    </source>
</evidence>
<evidence type="ECO:0000256" key="7">
    <source>
        <dbReference type="ARBA" id="ARBA00023054"/>
    </source>
</evidence>
<dbReference type="GO" id="GO:0016239">
    <property type="term" value="P:positive regulation of macroautophagy"/>
    <property type="evidence" value="ECO:0007669"/>
    <property type="project" value="InterPro"/>
</dbReference>
<dbReference type="PANTHER" id="PTHR47732:SF1">
    <property type="entry name" value="RUN AND FYVE DOMAIN-CONTAINING PROTEIN 4"/>
    <property type="match status" value="1"/>
</dbReference>
<feature type="coiled-coil region" evidence="12">
    <location>
        <begin position="490"/>
        <end position="552"/>
    </location>
</feature>
<dbReference type="Pfam" id="PF02759">
    <property type="entry name" value="RUN"/>
    <property type="match status" value="1"/>
</dbReference>
<keyword evidence="6" id="KW-0072">Autophagy</keyword>
<dbReference type="InterPro" id="IPR004012">
    <property type="entry name" value="Run_dom"/>
</dbReference>
<evidence type="ECO:0000259" key="14">
    <source>
        <dbReference type="PROSITE" id="PS50826"/>
    </source>
</evidence>
<dbReference type="GO" id="GO:0032266">
    <property type="term" value="F:phosphatidylinositol-3-phosphate binding"/>
    <property type="evidence" value="ECO:0007669"/>
    <property type="project" value="TreeGrafter"/>
</dbReference>
<feature type="domain" description="RUN" evidence="14">
    <location>
        <begin position="104"/>
        <end position="237"/>
    </location>
</feature>
<organism evidence="15 16">
    <name type="scientific">Monodon monoceros</name>
    <name type="common">Narwhal</name>
    <name type="synonym">Ceratodon monodon</name>
    <dbReference type="NCBI Taxonomy" id="40151"/>
    <lineage>
        <taxon>Eukaryota</taxon>
        <taxon>Metazoa</taxon>
        <taxon>Chordata</taxon>
        <taxon>Craniata</taxon>
        <taxon>Vertebrata</taxon>
        <taxon>Euteleostomi</taxon>
        <taxon>Mammalia</taxon>
        <taxon>Eutheria</taxon>
        <taxon>Laurasiatheria</taxon>
        <taxon>Artiodactyla</taxon>
        <taxon>Whippomorpha</taxon>
        <taxon>Cetacea</taxon>
        <taxon>Odontoceti</taxon>
        <taxon>Monodontidae</taxon>
        <taxon>Monodon</taxon>
    </lineage>
</organism>
<dbReference type="GO" id="GO:0000045">
    <property type="term" value="P:autophagosome assembly"/>
    <property type="evidence" value="ECO:0007669"/>
    <property type="project" value="TreeGrafter"/>
</dbReference>
<feature type="compositionally biased region" description="Basic and acidic residues" evidence="13">
    <location>
        <begin position="320"/>
        <end position="329"/>
    </location>
</feature>
<evidence type="ECO:0000256" key="3">
    <source>
        <dbReference type="ARBA" id="ARBA00022723"/>
    </source>
</evidence>
<dbReference type="GO" id="GO:0031410">
    <property type="term" value="C:cytoplasmic vesicle"/>
    <property type="evidence" value="ECO:0007669"/>
    <property type="project" value="UniProtKB-KW"/>
</dbReference>
<dbReference type="InterPro" id="IPR059036">
    <property type="entry name" value="RUFY4_dom"/>
</dbReference>
<keyword evidence="3" id="KW-0479">Metal-binding</keyword>
<protein>
    <recommendedName>
        <fullName evidence="11">RUN and FYVE domain-containing protein 4</fullName>
    </recommendedName>
</protein>
<evidence type="ECO:0000256" key="11">
    <source>
        <dbReference type="ARBA" id="ARBA00069100"/>
    </source>
</evidence>
<accession>A0A4U1ESD4</accession>
<evidence type="ECO:0000256" key="6">
    <source>
        <dbReference type="ARBA" id="ARBA00023006"/>
    </source>
</evidence>
<keyword evidence="9" id="KW-0968">Cytoplasmic vesicle</keyword>
<keyword evidence="4" id="KW-0863">Zinc-finger</keyword>
<dbReference type="GO" id="GO:0008270">
    <property type="term" value="F:zinc ion binding"/>
    <property type="evidence" value="ECO:0007669"/>
    <property type="project" value="UniProtKB-KW"/>
</dbReference>
<comment type="subcellular location">
    <subcellularLocation>
        <location evidence="2">Cytoplasmic vesicle</location>
        <location evidence="2">Autophagosome</location>
    </subcellularLocation>
    <subcellularLocation>
        <location evidence="1">Lysosome</location>
    </subcellularLocation>
</comment>
<dbReference type="InterPro" id="IPR042939">
    <property type="entry name" value="RUFY4"/>
</dbReference>
<dbReference type="GO" id="GO:0051050">
    <property type="term" value="P:positive regulation of transport"/>
    <property type="evidence" value="ECO:0007669"/>
    <property type="project" value="UniProtKB-ARBA"/>
</dbReference>
<dbReference type="AlphaFoldDB" id="A0A4U1ESD4"/>
<evidence type="ECO:0000313" key="15">
    <source>
        <dbReference type="EMBL" id="TKC39551.1"/>
    </source>
</evidence>
<dbReference type="EMBL" id="RWIC01000859">
    <property type="protein sequence ID" value="TKC39551.1"/>
    <property type="molecule type" value="Genomic_DNA"/>
</dbReference>
<keyword evidence="5" id="KW-0862">Zinc</keyword>
<dbReference type="GO" id="GO:0071353">
    <property type="term" value="P:cellular response to interleukin-4"/>
    <property type="evidence" value="ECO:0007669"/>
    <property type="project" value="UniProtKB-ARBA"/>
</dbReference>
<dbReference type="SMART" id="SM00593">
    <property type="entry name" value="RUN"/>
    <property type="match status" value="1"/>
</dbReference>
<dbReference type="GO" id="GO:0005776">
    <property type="term" value="C:autophagosome"/>
    <property type="evidence" value="ECO:0007669"/>
    <property type="project" value="UniProtKB-SubCell"/>
</dbReference>
<comment type="function">
    <text evidence="10">ARL8 effector that promotes the coupling of endolysosomes to dynein-dynactin for retrograde transport along microtubules. Acts by binding both GTP-bound ARL8 and dynein-dynactin. In nonneuronal cells, promotes concentration of endolysosomes in the juxtanuclear area. In hippocampal neurons, drives retrograde transport of endolysosomes from the axon to the soma. Positive regulator of macroautophagy in dendritic cells. Increases autophagic flux, probably by stimulating both autophagosome formation and facilitating tethering with lysosomes. Binds to phosphatidylinositol 3-phosphate (PtdIns3P) through its FYVE-type zinc finger. Positive regulator of osteosclast bone-resorbing activity, possibly by promoting late endosome-lysosome fusion by acting as an adapter protein between RAB7A on late endosomes and LAMP2 on primary lysosomes.</text>
</comment>
<dbReference type="CDD" id="cd15745">
    <property type="entry name" value="FYVE_RUFY4"/>
    <property type="match status" value="1"/>
</dbReference>
<dbReference type="InterPro" id="IPR011011">
    <property type="entry name" value="Znf_FYVE_PHD"/>
</dbReference>
<dbReference type="Pfam" id="PF25366">
    <property type="entry name" value="RUFY4"/>
    <property type="match status" value="1"/>
</dbReference>
<dbReference type="InterPro" id="IPR037213">
    <property type="entry name" value="Run_dom_sf"/>
</dbReference>
<keyword evidence="8" id="KW-0458">Lysosome</keyword>
<evidence type="ECO:0000256" key="9">
    <source>
        <dbReference type="ARBA" id="ARBA00023329"/>
    </source>
</evidence>
<dbReference type="Gene3D" id="1.20.58.900">
    <property type="match status" value="1"/>
</dbReference>
<evidence type="ECO:0000256" key="4">
    <source>
        <dbReference type="ARBA" id="ARBA00022771"/>
    </source>
</evidence>
<dbReference type="PROSITE" id="PS50826">
    <property type="entry name" value="RUN"/>
    <property type="match status" value="1"/>
</dbReference>
<dbReference type="GO" id="GO:0005764">
    <property type="term" value="C:lysosome"/>
    <property type="evidence" value="ECO:0007669"/>
    <property type="project" value="UniProtKB-SubCell"/>
</dbReference>
<proteinExistence type="predicted"/>
<name>A0A4U1ESD4_MONMO</name>
<evidence type="ECO:0000256" key="1">
    <source>
        <dbReference type="ARBA" id="ARBA00004371"/>
    </source>
</evidence>
<reference evidence="16" key="1">
    <citation type="journal article" date="2019" name="IScience">
        <title>Narwhal Genome Reveals Long-Term Low Genetic Diversity despite Current Large Abundance Size.</title>
        <authorList>
            <person name="Westbury M.V."/>
            <person name="Petersen B."/>
            <person name="Garde E."/>
            <person name="Heide-Jorgensen M.P."/>
            <person name="Lorenzen E.D."/>
        </authorList>
    </citation>
    <scope>NUCLEOTIDE SEQUENCE [LARGE SCALE GENOMIC DNA]</scope>
</reference>